<evidence type="ECO:0000313" key="8">
    <source>
        <dbReference type="EMBL" id="KAJ9140428.1"/>
    </source>
</evidence>
<reference evidence="8" key="1">
    <citation type="journal article" date="2023" name="Plant Biotechnol. J.">
        <title>Chromosome-level wild Hevea brasiliensis genome provides new tools for genomic-assisted breeding and valuable loci to elevate rubber yield.</title>
        <authorList>
            <person name="Cheng H."/>
            <person name="Song X."/>
            <person name="Hu Y."/>
            <person name="Wu T."/>
            <person name="Yang Q."/>
            <person name="An Z."/>
            <person name="Feng S."/>
            <person name="Deng Z."/>
            <person name="Wu W."/>
            <person name="Zeng X."/>
            <person name="Tu M."/>
            <person name="Wang X."/>
            <person name="Huang H."/>
        </authorList>
    </citation>
    <scope>NUCLEOTIDE SEQUENCE</scope>
    <source>
        <strain evidence="8">MT/VB/25A 57/8</strain>
    </source>
</reference>
<gene>
    <name evidence="8" type="ORF">P3X46_031077</name>
</gene>
<feature type="compositionally biased region" description="Basic and acidic residues" evidence="6">
    <location>
        <begin position="168"/>
        <end position="192"/>
    </location>
</feature>
<dbReference type="PANTHER" id="PTHR31429:SF86">
    <property type="entry name" value="WRKY TRANSCRIPTION FACTOR 61-RELATED"/>
    <property type="match status" value="1"/>
</dbReference>
<feature type="region of interest" description="Disordered" evidence="6">
    <location>
        <begin position="355"/>
        <end position="376"/>
    </location>
</feature>
<evidence type="ECO:0000256" key="4">
    <source>
        <dbReference type="ARBA" id="ARBA00023163"/>
    </source>
</evidence>
<dbReference type="SUPFAM" id="SSF118290">
    <property type="entry name" value="WRKY DNA-binding domain"/>
    <property type="match status" value="1"/>
</dbReference>
<comment type="caution">
    <text evidence="8">The sequence shown here is derived from an EMBL/GenBank/DDBJ whole genome shotgun (WGS) entry which is preliminary data.</text>
</comment>
<dbReference type="InterPro" id="IPR036576">
    <property type="entry name" value="WRKY_dom_sf"/>
</dbReference>
<evidence type="ECO:0000256" key="1">
    <source>
        <dbReference type="ARBA" id="ARBA00004123"/>
    </source>
</evidence>
<keyword evidence="3" id="KW-0238">DNA-binding</keyword>
<feature type="compositionally biased region" description="Low complexity" evidence="6">
    <location>
        <begin position="604"/>
        <end position="621"/>
    </location>
</feature>
<keyword evidence="9" id="KW-1185">Reference proteome</keyword>
<dbReference type="PANTHER" id="PTHR31429">
    <property type="entry name" value="WRKY TRANSCRIPTION FACTOR 36-RELATED"/>
    <property type="match status" value="1"/>
</dbReference>
<keyword evidence="2" id="KW-0805">Transcription regulation</keyword>
<feature type="compositionally biased region" description="Polar residues" evidence="6">
    <location>
        <begin position="364"/>
        <end position="376"/>
    </location>
</feature>
<sequence>MEDAFRRSGHGALPKEEKPPGDDHHEAACKEEVLAKVESKRAYHESSEDLKSCLHDKDLSLTKQVLLANDKKERSTMESDSKASSSSQKEQDNWLESARAEMGEVREENQRLKMCLGQMMKDYQALQMKFHDIMQQEETKKSTSAVDNNHQAVEEPELVSLSLGRFSSESKRDGKSKTNSHGKDEDDEKANNEGDLSLGLDCKFQVSKFHNANEALPKPISPVNSEDQPKEEAGETWPPLKVLKTVPSEGDDEVVQQSPQKKARVCVKARCDTPTMNDGCQWRKYGQKIAKGNPCPRAYYRCTVGSSCPVRKQVQRCAQDLSILNTTYEGTHNHPLPLSATAMASTTSAAASMLLSGSSSSSSQAGPNPSATSSTTAADLHGLNFYPSDNSNSKQFYLHNSSLSASPLHPTITLDLISNPSSSQFNRFSSSYAPIPKFAPTSLNFSSSESNAVPWGNGLLIHGSTSQPYNRNQLGTLNLGGRSPMESSHFQPYVQKKTPATHQQPLPDTIAAATKAITAEPSFQSALAAALTSIIGNGSGGRSGGANVSGVDYLAQKLKWGEHFPVASGCSYSSSPTPKGNDIACAASYLNKTTSANSQPGTMFLPSSLPFSSPKSASASSGDKRDHSS</sequence>
<feature type="region of interest" description="Disordered" evidence="6">
    <location>
        <begin position="134"/>
        <end position="194"/>
    </location>
</feature>
<dbReference type="InterPro" id="IPR044810">
    <property type="entry name" value="WRKY_plant"/>
</dbReference>
<feature type="region of interest" description="Disordered" evidence="6">
    <location>
        <begin position="596"/>
        <end position="629"/>
    </location>
</feature>
<dbReference type="SMART" id="SM00774">
    <property type="entry name" value="WRKY"/>
    <property type="match status" value="1"/>
</dbReference>
<evidence type="ECO:0000259" key="7">
    <source>
        <dbReference type="PROSITE" id="PS50811"/>
    </source>
</evidence>
<organism evidence="8 9">
    <name type="scientific">Hevea brasiliensis</name>
    <name type="common">Para rubber tree</name>
    <name type="synonym">Siphonia brasiliensis</name>
    <dbReference type="NCBI Taxonomy" id="3981"/>
    <lineage>
        <taxon>Eukaryota</taxon>
        <taxon>Viridiplantae</taxon>
        <taxon>Streptophyta</taxon>
        <taxon>Embryophyta</taxon>
        <taxon>Tracheophyta</taxon>
        <taxon>Spermatophyta</taxon>
        <taxon>Magnoliopsida</taxon>
        <taxon>eudicotyledons</taxon>
        <taxon>Gunneridae</taxon>
        <taxon>Pentapetalae</taxon>
        <taxon>rosids</taxon>
        <taxon>fabids</taxon>
        <taxon>Malpighiales</taxon>
        <taxon>Euphorbiaceae</taxon>
        <taxon>Crotonoideae</taxon>
        <taxon>Micrandreae</taxon>
        <taxon>Hevea</taxon>
    </lineage>
</organism>
<evidence type="ECO:0000256" key="5">
    <source>
        <dbReference type="ARBA" id="ARBA00023242"/>
    </source>
</evidence>
<feature type="region of interest" description="Disordered" evidence="6">
    <location>
        <begin position="65"/>
        <end position="105"/>
    </location>
</feature>
<keyword evidence="4" id="KW-0804">Transcription</keyword>
<evidence type="ECO:0000256" key="3">
    <source>
        <dbReference type="ARBA" id="ARBA00023125"/>
    </source>
</evidence>
<evidence type="ECO:0000256" key="2">
    <source>
        <dbReference type="ARBA" id="ARBA00023015"/>
    </source>
</evidence>
<dbReference type="EMBL" id="JARPOI010000017">
    <property type="protein sequence ID" value="KAJ9140428.1"/>
    <property type="molecule type" value="Genomic_DNA"/>
</dbReference>
<feature type="compositionally biased region" description="Polar residues" evidence="6">
    <location>
        <begin position="142"/>
        <end position="151"/>
    </location>
</feature>
<name>A0ABQ9KM33_HEVBR</name>
<evidence type="ECO:0000313" key="9">
    <source>
        <dbReference type="Proteomes" id="UP001174677"/>
    </source>
</evidence>
<evidence type="ECO:0000256" key="6">
    <source>
        <dbReference type="SAM" id="MobiDB-lite"/>
    </source>
</evidence>
<keyword evidence="5" id="KW-0539">Nucleus</keyword>
<dbReference type="Pfam" id="PF03106">
    <property type="entry name" value="WRKY"/>
    <property type="match status" value="1"/>
</dbReference>
<accession>A0ABQ9KM33</accession>
<feature type="region of interest" description="Disordered" evidence="6">
    <location>
        <begin position="1"/>
        <end position="28"/>
    </location>
</feature>
<feature type="compositionally biased region" description="Basic and acidic residues" evidence="6">
    <location>
        <begin position="69"/>
        <end position="81"/>
    </location>
</feature>
<feature type="region of interest" description="Disordered" evidence="6">
    <location>
        <begin position="215"/>
        <end position="235"/>
    </location>
</feature>
<dbReference type="PROSITE" id="PS50811">
    <property type="entry name" value="WRKY"/>
    <property type="match status" value="1"/>
</dbReference>
<feature type="compositionally biased region" description="Basic and acidic residues" evidence="6">
    <location>
        <begin position="13"/>
        <end position="28"/>
    </location>
</feature>
<dbReference type="Proteomes" id="UP001174677">
    <property type="component" value="Chromosome 17"/>
</dbReference>
<proteinExistence type="predicted"/>
<dbReference type="InterPro" id="IPR003657">
    <property type="entry name" value="WRKY_dom"/>
</dbReference>
<comment type="subcellular location">
    <subcellularLocation>
        <location evidence="1">Nucleus</location>
    </subcellularLocation>
</comment>
<protein>
    <recommendedName>
        <fullName evidence="7">WRKY domain-containing protein</fullName>
    </recommendedName>
</protein>
<dbReference type="Gene3D" id="2.20.25.80">
    <property type="entry name" value="WRKY domain"/>
    <property type="match status" value="1"/>
</dbReference>
<feature type="domain" description="WRKY" evidence="7">
    <location>
        <begin position="271"/>
        <end position="337"/>
    </location>
</feature>